<organism evidence="1 2">
    <name type="scientific">Dermacentor silvarum</name>
    <name type="common">Tick</name>
    <dbReference type="NCBI Taxonomy" id="543639"/>
    <lineage>
        <taxon>Eukaryota</taxon>
        <taxon>Metazoa</taxon>
        <taxon>Ecdysozoa</taxon>
        <taxon>Arthropoda</taxon>
        <taxon>Chelicerata</taxon>
        <taxon>Arachnida</taxon>
        <taxon>Acari</taxon>
        <taxon>Parasitiformes</taxon>
        <taxon>Ixodida</taxon>
        <taxon>Ixodoidea</taxon>
        <taxon>Ixodidae</taxon>
        <taxon>Rhipicephalinae</taxon>
        <taxon>Dermacentor</taxon>
    </lineage>
</organism>
<evidence type="ECO:0000313" key="2">
    <source>
        <dbReference type="Proteomes" id="UP000821865"/>
    </source>
</evidence>
<keyword evidence="2" id="KW-1185">Reference proteome</keyword>
<protein>
    <submittedName>
        <fullName evidence="1">Uncharacterized protein</fullName>
    </submittedName>
</protein>
<gene>
    <name evidence="1" type="ORF">HPB49_003248</name>
</gene>
<accession>A0ACB8C1S3</accession>
<proteinExistence type="predicted"/>
<dbReference type="Proteomes" id="UP000821865">
    <property type="component" value="Chromosome 9"/>
</dbReference>
<dbReference type="EMBL" id="CM023478">
    <property type="protein sequence ID" value="KAH7932810.1"/>
    <property type="molecule type" value="Genomic_DNA"/>
</dbReference>
<name>A0ACB8C1S3_DERSI</name>
<evidence type="ECO:0000313" key="1">
    <source>
        <dbReference type="EMBL" id="KAH7932810.1"/>
    </source>
</evidence>
<comment type="caution">
    <text evidence="1">The sequence shown here is derived from an EMBL/GenBank/DDBJ whole genome shotgun (WGS) entry which is preliminary data.</text>
</comment>
<sequence>MREADPVTTGTSINVVQSQRGRRPRMKWNTAKNNHSCERCGSPHATHTCRHRNTKCHHCGRKGHLAKVCSIGRSRERGAFAVEETEGESEDEMFLAMVAHSSADTATLKPLEEELTWQGRKLRIILDTGSPVFTKDTGSPKNIFKKHRRRWPSLNKTSLRSTCFLGPLPIVGQITMRVQSGSTAVTSTLIVVACNGPLLCGRNPIEAFRKAGVSFWDTGTTSSVNVVRENKMTPLHDEYSDLFENKLGCCKGPPVQLNLKEGACPRFLQSRWPEMVTRHGDVNKGRRMVTVDTTGGVLRRHVD</sequence>
<reference evidence="1" key="1">
    <citation type="submission" date="2020-05" db="EMBL/GenBank/DDBJ databases">
        <title>Large-scale comparative analyses of tick genomes elucidate their genetic diversity and vector capacities.</title>
        <authorList>
            <person name="Jia N."/>
            <person name="Wang J."/>
            <person name="Shi W."/>
            <person name="Du L."/>
            <person name="Sun Y."/>
            <person name="Zhan W."/>
            <person name="Jiang J."/>
            <person name="Wang Q."/>
            <person name="Zhang B."/>
            <person name="Ji P."/>
            <person name="Sakyi L.B."/>
            <person name="Cui X."/>
            <person name="Yuan T."/>
            <person name="Jiang B."/>
            <person name="Yang W."/>
            <person name="Lam T.T.-Y."/>
            <person name="Chang Q."/>
            <person name="Ding S."/>
            <person name="Wang X."/>
            <person name="Zhu J."/>
            <person name="Ruan X."/>
            <person name="Zhao L."/>
            <person name="Wei J."/>
            <person name="Que T."/>
            <person name="Du C."/>
            <person name="Cheng J."/>
            <person name="Dai P."/>
            <person name="Han X."/>
            <person name="Huang E."/>
            <person name="Gao Y."/>
            <person name="Liu J."/>
            <person name="Shao H."/>
            <person name="Ye R."/>
            <person name="Li L."/>
            <person name="Wei W."/>
            <person name="Wang X."/>
            <person name="Wang C."/>
            <person name="Yang T."/>
            <person name="Huo Q."/>
            <person name="Li W."/>
            <person name="Guo W."/>
            <person name="Chen H."/>
            <person name="Zhou L."/>
            <person name="Ni X."/>
            <person name="Tian J."/>
            <person name="Zhou Y."/>
            <person name="Sheng Y."/>
            <person name="Liu T."/>
            <person name="Pan Y."/>
            <person name="Xia L."/>
            <person name="Li J."/>
            <person name="Zhao F."/>
            <person name="Cao W."/>
        </authorList>
    </citation>
    <scope>NUCLEOTIDE SEQUENCE</scope>
    <source>
        <strain evidence="1">Dsil-2018</strain>
    </source>
</reference>